<gene>
    <name evidence="2" type="ORF">SCHCODRAFT_106477</name>
</gene>
<dbReference type="HOGENOM" id="CLU_523939_0_0_1"/>
<feature type="compositionally biased region" description="Basic residues" evidence="1">
    <location>
        <begin position="7"/>
        <end position="18"/>
    </location>
</feature>
<dbReference type="AlphaFoldDB" id="D8PYR4"/>
<feature type="region of interest" description="Disordered" evidence="1">
    <location>
        <begin position="117"/>
        <end position="154"/>
    </location>
</feature>
<sequence>MKSYLSARRRATSSKLRKSSTAFGSRAPQASHARSSSQHALSQAAGGKRSSSRSSVTEQRLDPEADDASISGPSSSSQNPRAGVAAVSSTVRDVLLASPYGQSPLLADLLSKARRETNTGFRGGRKKPTPPLAPIGSDDEEPDAAEAGAPTAQSSKLTAVRPLHGLLANSKAGNIISVSMVAILPNGVDLDGNLCAPAYMKSAKFALLVEDLVRCGLAVKASAEGQVFRFDKTWSHAETLGWLRAILPSFFTNYKANYGTDADLRVVRKQGHGHFDPVDGTLCGQLLADNRGRRNAPISDCSVLLTPSANLPEEVYLAWSEDGGATGTSGAAASAGDDDPDGMDVDSDSSDSDPEDLNQDMDSDYVATSRLSPVKRRSSTRIAQRGTKRARSTVSDVPSDDSDEDRSHLGPVRAKGAQQKASKRQKRPVSPSADNAAAAENPPIAVSPVVEGSDNGEPLFLASAVSSPMSGVAVPEPASTSSTMDIDAAVVLPEPELFIDETGHISSYENVWHTGYRMMF</sequence>
<feature type="non-terminal residue" evidence="2">
    <location>
        <position position="520"/>
    </location>
</feature>
<evidence type="ECO:0000313" key="2">
    <source>
        <dbReference type="EMBL" id="EFI98739.1"/>
    </source>
</evidence>
<feature type="compositionally biased region" description="Acidic residues" evidence="1">
    <location>
        <begin position="336"/>
        <end position="363"/>
    </location>
</feature>
<keyword evidence="3" id="KW-1185">Reference proteome</keyword>
<evidence type="ECO:0000313" key="3">
    <source>
        <dbReference type="Proteomes" id="UP000007431"/>
    </source>
</evidence>
<dbReference type="InParanoid" id="D8PYR4"/>
<dbReference type="OMA" id="RNANDEP"/>
<organism evidence="3">
    <name type="scientific">Schizophyllum commune (strain H4-8 / FGSC 9210)</name>
    <name type="common">Split gill fungus</name>
    <dbReference type="NCBI Taxonomy" id="578458"/>
    <lineage>
        <taxon>Eukaryota</taxon>
        <taxon>Fungi</taxon>
        <taxon>Dikarya</taxon>
        <taxon>Basidiomycota</taxon>
        <taxon>Agaricomycotina</taxon>
        <taxon>Agaricomycetes</taxon>
        <taxon>Agaricomycetidae</taxon>
        <taxon>Agaricales</taxon>
        <taxon>Schizophyllaceae</taxon>
        <taxon>Schizophyllum</taxon>
    </lineage>
</organism>
<name>D8PYR4_SCHCM</name>
<feature type="region of interest" description="Disordered" evidence="1">
    <location>
        <begin position="1"/>
        <end position="84"/>
    </location>
</feature>
<feature type="compositionally biased region" description="Low complexity" evidence="1">
    <location>
        <begin position="25"/>
        <end position="45"/>
    </location>
</feature>
<feature type="region of interest" description="Disordered" evidence="1">
    <location>
        <begin position="322"/>
        <end position="451"/>
    </location>
</feature>
<feature type="compositionally biased region" description="Low complexity" evidence="1">
    <location>
        <begin position="322"/>
        <end position="335"/>
    </location>
</feature>
<dbReference type="Proteomes" id="UP000007431">
    <property type="component" value="Unassembled WGS sequence"/>
</dbReference>
<reference evidence="2 3" key="1">
    <citation type="journal article" date="2010" name="Nat. Biotechnol.">
        <title>Genome sequence of the model mushroom Schizophyllum commune.</title>
        <authorList>
            <person name="Ohm R.A."/>
            <person name="de Jong J.F."/>
            <person name="Lugones L.G."/>
            <person name="Aerts A."/>
            <person name="Kothe E."/>
            <person name="Stajich J.E."/>
            <person name="de Vries R.P."/>
            <person name="Record E."/>
            <person name="Levasseur A."/>
            <person name="Baker S.E."/>
            <person name="Bartholomew K.A."/>
            <person name="Coutinho P.M."/>
            <person name="Erdmann S."/>
            <person name="Fowler T.J."/>
            <person name="Gathman A.C."/>
            <person name="Lombard V."/>
            <person name="Henrissat B."/>
            <person name="Knabe N."/>
            <person name="Kuees U."/>
            <person name="Lilly W.W."/>
            <person name="Lindquist E."/>
            <person name="Lucas S."/>
            <person name="Magnuson J.K."/>
            <person name="Piumi F."/>
            <person name="Raudaskoski M."/>
            <person name="Salamov A."/>
            <person name="Schmutz J."/>
            <person name="Schwarze F.W.M.R."/>
            <person name="vanKuyk P.A."/>
            <person name="Horton J.S."/>
            <person name="Grigoriev I.V."/>
            <person name="Woesten H.A.B."/>
        </authorList>
    </citation>
    <scope>NUCLEOTIDE SEQUENCE [LARGE SCALE GENOMIC DNA]</scope>
    <source>
        <strain evidence="3">H4-8 / FGSC 9210</strain>
    </source>
</reference>
<dbReference type="EMBL" id="GL377304">
    <property type="protein sequence ID" value="EFI98739.1"/>
    <property type="molecule type" value="Genomic_DNA"/>
</dbReference>
<protein>
    <submittedName>
        <fullName evidence="2">Expressed protein</fullName>
    </submittedName>
</protein>
<accession>D8PYR4</accession>
<evidence type="ECO:0000256" key="1">
    <source>
        <dbReference type="SAM" id="MobiDB-lite"/>
    </source>
</evidence>
<proteinExistence type="predicted"/>